<keyword evidence="3" id="KW-0804">Transcription</keyword>
<dbReference type="Gene3D" id="1.10.10.10">
    <property type="entry name" value="Winged helix-like DNA-binding domain superfamily/Winged helix DNA-binding domain"/>
    <property type="match status" value="1"/>
</dbReference>
<reference evidence="6" key="1">
    <citation type="journal article" date="2019" name="Int. J. Syst. Evol. Microbiol.">
        <title>The Global Catalogue of Microorganisms (GCM) 10K type strain sequencing project: providing services to taxonomists for standard genome sequencing and annotation.</title>
        <authorList>
            <consortium name="The Broad Institute Genomics Platform"/>
            <consortium name="The Broad Institute Genome Sequencing Center for Infectious Disease"/>
            <person name="Wu L."/>
            <person name="Ma J."/>
        </authorList>
    </citation>
    <scope>NUCLEOTIDE SEQUENCE [LARGE SCALE GENOMIC DNA]</scope>
    <source>
        <strain evidence="6">JCM 3367</strain>
    </source>
</reference>
<sequence length="314" mass="34394">MRIVFSTEGLARVRLFSSYCPVSETVFAARLLARSAGALLFDRWRRNVRLKLGDRAAVVQSLTRSIPPTAELFRIPVPAFDTEAAALCRTSDRPDVLSSNLRRFHDLAVAPYARAMSSFLESDRAARGNILLGAGIDGFLRSQHPLISWEAPVLHIANGSDRTLRIDERGLLISPSLFYFDRPDVFVPANDPSLPPVLVYTPSITMEAANRLWSSDERTERALAALLGRTRSRLLGALSATSTTTELGRRLGVSAASVSQHTGVLREAGLITTHRRQNTVQHSLTPLGVALVNRMETANNLRASRYATPLTPAA</sequence>
<comment type="caution">
    <text evidence="5">The sequence shown here is derived from an EMBL/GenBank/DDBJ whole genome shotgun (WGS) entry which is preliminary data.</text>
</comment>
<organism evidence="5 6">
    <name type="scientific">Pilimelia columellifera subsp. columellifera</name>
    <dbReference type="NCBI Taxonomy" id="706583"/>
    <lineage>
        <taxon>Bacteria</taxon>
        <taxon>Bacillati</taxon>
        <taxon>Actinomycetota</taxon>
        <taxon>Actinomycetes</taxon>
        <taxon>Micromonosporales</taxon>
        <taxon>Micromonosporaceae</taxon>
        <taxon>Pilimelia</taxon>
    </lineage>
</organism>
<evidence type="ECO:0000313" key="6">
    <source>
        <dbReference type="Proteomes" id="UP001499978"/>
    </source>
</evidence>
<dbReference type="Proteomes" id="UP001499978">
    <property type="component" value="Unassembled WGS sequence"/>
</dbReference>
<dbReference type="PANTHER" id="PTHR43132">
    <property type="entry name" value="ARSENICAL RESISTANCE OPERON REPRESSOR ARSR-RELATED"/>
    <property type="match status" value="1"/>
</dbReference>
<dbReference type="RefSeq" id="WP_344174239.1">
    <property type="nucleotide sequence ID" value="NZ_BAAARY010000025.1"/>
</dbReference>
<dbReference type="InterPro" id="IPR011991">
    <property type="entry name" value="ArsR-like_HTH"/>
</dbReference>
<dbReference type="SUPFAM" id="SSF46785">
    <property type="entry name" value="Winged helix' DNA-binding domain"/>
    <property type="match status" value="1"/>
</dbReference>
<dbReference type="EMBL" id="BAAARY010000025">
    <property type="protein sequence ID" value="GAA2531363.1"/>
    <property type="molecule type" value="Genomic_DNA"/>
</dbReference>
<dbReference type="InterPro" id="IPR036390">
    <property type="entry name" value="WH_DNA-bd_sf"/>
</dbReference>
<dbReference type="SMART" id="SM00418">
    <property type="entry name" value="HTH_ARSR"/>
    <property type="match status" value="1"/>
</dbReference>
<dbReference type="InterPro" id="IPR036388">
    <property type="entry name" value="WH-like_DNA-bd_sf"/>
</dbReference>
<dbReference type="PANTHER" id="PTHR43132:SF8">
    <property type="entry name" value="HTH-TYPE TRANSCRIPTIONAL REGULATOR KMTR"/>
    <property type="match status" value="1"/>
</dbReference>
<gene>
    <name evidence="5" type="ORF">GCM10010201_33640</name>
</gene>
<dbReference type="InterPro" id="IPR051011">
    <property type="entry name" value="Metal_resp_trans_reg"/>
</dbReference>
<keyword evidence="6" id="KW-1185">Reference proteome</keyword>
<dbReference type="CDD" id="cd00090">
    <property type="entry name" value="HTH_ARSR"/>
    <property type="match status" value="1"/>
</dbReference>
<evidence type="ECO:0000259" key="4">
    <source>
        <dbReference type="SMART" id="SM00418"/>
    </source>
</evidence>
<evidence type="ECO:0000256" key="3">
    <source>
        <dbReference type="ARBA" id="ARBA00023163"/>
    </source>
</evidence>
<keyword evidence="1" id="KW-0805">Transcription regulation</keyword>
<proteinExistence type="predicted"/>
<name>A0ABP6B106_9ACTN</name>
<feature type="domain" description="HTH arsR-type" evidence="4">
    <location>
        <begin position="221"/>
        <end position="300"/>
    </location>
</feature>
<protein>
    <submittedName>
        <fullName evidence="5">Winged helix-turn-helix domain-containing protein</fullName>
    </submittedName>
</protein>
<dbReference type="InterPro" id="IPR001845">
    <property type="entry name" value="HTH_ArsR_DNA-bd_dom"/>
</dbReference>
<keyword evidence="2" id="KW-0238">DNA-binding</keyword>
<accession>A0ABP6B106</accession>
<evidence type="ECO:0000313" key="5">
    <source>
        <dbReference type="EMBL" id="GAA2531363.1"/>
    </source>
</evidence>
<evidence type="ECO:0000256" key="2">
    <source>
        <dbReference type="ARBA" id="ARBA00023125"/>
    </source>
</evidence>
<dbReference type="Pfam" id="PF12840">
    <property type="entry name" value="HTH_20"/>
    <property type="match status" value="1"/>
</dbReference>
<evidence type="ECO:0000256" key="1">
    <source>
        <dbReference type="ARBA" id="ARBA00023015"/>
    </source>
</evidence>